<dbReference type="STRING" id="283909.R7V4H2"/>
<gene>
    <name evidence="4" type="ORF">CAPTEDRAFT_190319</name>
</gene>
<dbReference type="InterPro" id="IPR001611">
    <property type="entry name" value="Leu-rich_rpt"/>
</dbReference>
<evidence type="ECO:0000313" key="5">
    <source>
        <dbReference type="EnsemblMetazoa" id="CapteP190319"/>
    </source>
</evidence>
<dbReference type="Proteomes" id="UP000014760">
    <property type="component" value="Unassembled WGS sequence"/>
</dbReference>
<dbReference type="OrthoDB" id="419694at2759"/>
<reference evidence="4 6" key="2">
    <citation type="journal article" date="2013" name="Nature">
        <title>Insights into bilaterian evolution from three spiralian genomes.</title>
        <authorList>
            <person name="Simakov O."/>
            <person name="Marletaz F."/>
            <person name="Cho S.J."/>
            <person name="Edsinger-Gonzales E."/>
            <person name="Havlak P."/>
            <person name="Hellsten U."/>
            <person name="Kuo D.H."/>
            <person name="Larsson T."/>
            <person name="Lv J."/>
            <person name="Arendt D."/>
            <person name="Savage R."/>
            <person name="Osoegawa K."/>
            <person name="de Jong P."/>
            <person name="Grimwood J."/>
            <person name="Chapman J.A."/>
            <person name="Shapiro H."/>
            <person name="Aerts A."/>
            <person name="Otillar R.P."/>
            <person name="Terry A.Y."/>
            <person name="Boore J.L."/>
            <person name="Grigoriev I.V."/>
            <person name="Lindberg D.R."/>
            <person name="Seaver E.C."/>
            <person name="Weisblat D.A."/>
            <person name="Putnam N.H."/>
            <person name="Rokhsar D.S."/>
        </authorList>
    </citation>
    <scope>NUCLEOTIDE SEQUENCE</scope>
    <source>
        <strain evidence="4 6">I ESC-2004</strain>
    </source>
</reference>
<dbReference type="HOGENOM" id="CLU_072160_0_0_1"/>
<comment type="function">
    <text evidence="1">Catalyzes the last step of tRNA splicing, the transfer of the splice junction 2'-phosphate from ligated tRNA to NAD to produce ADP-ribose 1''-2'' cyclic phosphate.</text>
</comment>
<protein>
    <recommendedName>
        <fullName evidence="2">2'-phosphotransferase</fullName>
        <ecNumber evidence="2">2.7.1.160</ecNumber>
    </recommendedName>
</protein>
<dbReference type="Pfam" id="PF13516">
    <property type="entry name" value="LRR_6"/>
    <property type="match status" value="2"/>
</dbReference>
<evidence type="ECO:0000313" key="6">
    <source>
        <dbReference type="Proteomes" id="UP000014760"/>
    </source>
</evidence>
<dbReference type="GO" id="GO:0000215">
    <property type="term" value="F:tRNA 2'-phosphotransferase activity"/>
    <property type="evidence" value="ECO:0007669"/>
    <property type="project" value="UniProtKB-EC"/>
</dbReference>
<dbReference type="SMART" id="SM00367">
    <property type="entry name" value="LRR_CC"/>
    <property type="match status" value="5"/>
</dbReference>
<reference evidence="5" key="3">
    <citation type="submission" date="2015-06" db="UniProtKB">
        <authorList>
            <consortium name="EnsemblMetazoa"/>
        </authorList>
    </citation>
    <scope>IDENTIFICATION</scope>
</reference>
<dbReference type="OMA" id="AACKHVT"/>
<dbReference type="InterPro" id="IPR032675">
    <property type="entry name" value="LRR_dom_sf"/>
</dbReference>
<keyword evidence="6" id="KW-1185">Reference proteome</keyword>
<dbReference type="InterPro" id="IPR042080">
    <property type="entry name" value="RNA_2'-PTrans_N"/>
</dbReference>
<dbReference type="Gene3D" id="3.80.10.10">
    <property type="entry name" value="Ribonuclease Inhibitor"/>
    <property type="match status" value="1"/>
</dbReference>
<dbReference type="PANTHER" id="PTHR13318:SF190">
    <property type="entry name" value="PARTNER OF PAIRED, ISOFORM B"/>
    <property type="match status" value="1"/>
</dbReference>
<evidence type="ECO:0000313" key="4">
    <source>
        <dbReference type="EMBL" id="ELU13733.1"/>
    </source>
</evidence>
<dbReference type="PANTHER" id="PTHR13318">
    <property type="entry name" value="PARTNER OF PAIRED, ISOFORM B-RELATED"/>
    <property type="match status" value="1"/>
</dbReference>
<dbReference type="InterPro" id="IPR006553">
    <property type="entry name" value="Leu-rich_rpt_Cys-con_subtyp"/>
</dbReference>
<dbReference type="EMBL" id="KB295062">
    <property type="protein sequence ID" value="ELU13733.1"/>
    <property type="molecule type" value="Genomic_DNA"/>
</dbReference>
<proteinExistence type="predicted"/>
<dbReference type="GO" id="GO:0031146">
    <property type="term" value="P:SCF-dependent proteasomal ubiquitin-dependent protein catabolic process"/>
    <property type="evidence" value="ECO:0007669"/>
    <property type="project" value="TreeGrafter"/>
</dbReference>
<dbReference type="InterPro" id="IPR002745">
    <property type="entry name" value="Ptrans_KptA/Tpt1"/>
</dbReference>
<dbReference type="EnsemblMetazoa" id="CapteT190319">
    <property type="protein sequence ID" value="CapteP190319"/>
    <property type="gene ID" value="CapteG190319"/>
</dbReference>
<dbReference type="GO" id="GO:0019005">
    <property type="term" value="C:SCF ubiquitin ligase complex"/>
    <property type="evidence" value="ECO:0007669"/>
    <property type="project" value="TreeGrafter"/>
</dbReference>
<dbReference type="EC" id="2.7.1.160" evidence="2"/>
<accession>R7V4H2</accession>
<name>R7V4H2_CAPTE</name>
<reference evidence="6" key="1">
    <citation type="submission" date="2012-12" db="EMBL/GenBank/DDBJ databases">
        <authorList>
            <person name="Hellsten U."/>
            <person name="Grimwood J."/>
            <person name="Chapman J.A."/>
            <person name="Shapiro H."/>
            <person name="Aerts A."/>
            <person name="Otillar R.P."/>
            <person name="Terry A.Y."/>
            <person name="Boore J.L."/>
            <person name="Simakov O."/>
            <person name="Marletaz F."/>
            <person name="Cho S.-J."/>
            <person name="Edsinger-Gonzales E."/>
            <person name="Havlak P."/>
            <person name="Kuo D.-H."/>
            <person name="Larsson T."/>
            <person name="Lv J."/>
            <person name="Arendt D."/>
            <person name="Savage R."/>
            <person name="Osoegawa K."/>
            <person name="de Jong P."/>
            <person name="Lindberg D.R."/>
            <person name="Seaver E.C."/>
            <person name="Weisblat D.A."/>
            <person name="Putnam N.H."/>
            <person name="Grigoriev I.V."/>
            <person name="Rokhsar D.S."/>
        </authorList>
    </citation>
    <scope>NUCLEOTIDE SEQUENCE</scope>
    <source>
        <strain evidence="6">I ESC-2004</strain>
    </source>
</reference>
<dbReference type="EMBL" id="AMQN01000751">
    <property type="status" value="NOT_ANNOTATED_CDS"/>
    <property type="molecule type" value="Genomic_DNA"/>
</dbReference>
<sequence length="333" mass="38294">MALALNSLETINVEITPKPKWEVDKEQRLGKRLAYLLRYGAAKEGLDVSESGFVDFAKLMQVPMLRYYTPKETLDYIHNSVSDSGRHRFEKKVENQQVVVRAVYGRRMERNVIHKDTGVTRLVELCMDYVCQNLDSFDFSTFPDEFLVNSMIHKLRRRKKLNNRTFRHLLCPTIEHLDLGYVYLTENTLKLVASQCPHLRHLNLRECGYVITDHALSNLTKKLPHLETLNLACCHHLTDSTLRALSKNCKELSQINLTNVPLLTQQGILNMLSSLHKLKHLDIYDNTNISEEGINILTECMKVRGIVIVLKGLDCHESYQSIALPMASAGQFW</sequence>
<dbReference type="AlphaFoldDB" id="R7V4H2"/>
<dbReference type="SUPFAM" id="SSF52047">
    <property type="entry name" value="RNI-like"/>
    <property type="match status" value="1"/>
</dbReference>
<comment type="catalytic activity">
    <reaction evidence="3">
        <text>2'-phospho-[ligated tRNA] + NAD(+) = mature tRNA + ADP-alpha-D-ribose 1'',2''-cyclic phosphate + nicotinamide</text>
        <dbReference type="Rhea" id="RHEA:23324"/>
        <dbReference type="Rhea" id="RHEA-COMP:11106"/>
        <dbReference type="Rhea" id="RHEA-COMP:11107"/>
        <dbReference type="ChEBI" id="CHEBI:17154"/>
        <dbReference type="ChEBI" id="CHEBI:57540"/>
        <dbReference type="ChEBI" id="CHEBI:76596"/>
        <dbReference type="ChEBI" id="CHEBI:82883"/>
        <dbReference type="ChEBI" id="CHEBI:85027"/>
        <dbReference type="EC" id="2.7.1.160"/>
    </reaction>
</comment>
<evidence type="ECO:0000256" key="1">
    <source>
        <dbReference type="ARBA" id="ARBA00003343"/>
    </source>
</evidence>
<dbReference type="Pfam" id="PF01885">
    <property type="entry name" value="PTS_2-RNA"/>
    <property type="match status" value="1"/>
</dbReference>
<dbReference type="Gene3D" id="1.10.10.970">
    <property type="entry name" value="RNA 2'-phosphotransferase, Tpt1/KptA family, N-terminal domain"/>
    <property type="match status" value="1"/>
</dbReference>
<evidence type="ECO:0000256" key="3">
    <source>
        <dbReference type="ARBA" id="ARBA00047949"/>
    </source>
</evidence>
<dbReference type="SUPFAM" id="SSF56399">
    <property type="entry name" value="ADP-ribosylation"/>
    <property type="match status" value="1"/>
</dbReference>
<organism evidence="4">
    <name type="scientific">Capitella teleta</name>
    <name type="common">Polychaete worm</name>
    <dbReference type="NCBI Taxonomy" id="283909"/>
    <lineage>
        <taxon>Eukaryota</taxon>
        <taxon>Metazoa</taxon>
        <taxon>Spiralia</taxon>
        <taxon>Lophotrochozoa</taxon>
        <taxon>Annelida</taxon>
        <taxon>Polychaeta</taxon>
        <taxon>Sedentaria</taxon>
        <taxon>Scolecida</taxon>
        <taxon>Capitellidae</taxon>
        <taxon>Capitella</taxon>
    </lineage>
</organism>
<evidence type="ECO:0000256" key="2">
    <source>
        <dbReference type="ARBA" id="ARBA00012007"/>
    </source>
</evidence>